<dbReference type="InterPro" id="IPR020846">
    <property type="entry name" value="MFS_dom"/>
</dbReference>
<keyword evidence="9" id="KW-1185">Reference proteome</keyword>
<dbReference type="InterPro" id="IPR011701">
    <property type="entry name" value="MFS"/>
</dbReference>
<dbReference type="AlphaFoldDB" id="A0A917QGX6"/>
<keyword evidence="4 6" id="KW-1133">Transmembrane helix</keyword>
<dbReference type="Gene3D" id="1.20.1720.10">
    <property type="entry name" value="Multidrug resistance protein D"/>
    <property type="match status" value="1"/>
</dbReference>
<feature type="transmembrane region" description="Helical" evidence="6">
    <location>
        <begin position="52"/>
        <end position="68"/>
    </location>
</feature>
<evidence type="ECO:0000256" key="4">
    <source>
        <dbReference type="ARBA" id="ARBA00022989"/>
    </source>
</evidence>
<evidence type="ECO:0000256" key="2">
    <source>
        <dbReference type="ARBA" id="ARBA00022448"/>
    </source>
</evidence>
<evidence type="ECO:0000256" key="6">
    <source>
        <dbReference type="SAM" id="Phobius"/>
    </source>
</evidence>
<evidence type="ECO:0000313" key="9">
    <source>
        <dbReference type="Proteomes" id="UP000600449"/>
    </source>
</evidence>
<evidence type="ECO:0000259" key="7">
    <source>
        <dbReference type="PROSITE" id="PS50850"/>
    </source>
</evidence>
<dbReference type="GO" id="GO:0005886">
    <property type="term" value="C:plasma membrane"/>
    <property type="evidence" value="ECO:0007669"/>
    <property type="project" value="TreeGrafter"/>
</dbReference>
<dbReference type="EMBL" id="BMMF01000014">
    <property type="protein sequence ID" value="GGK49312.1"/>
    <property type="molecule type" value="Genomic_DNA"/>
</dbReference>
<dbReference type="CDD" id="cd17320">
    <property type="entry name" value="MFS_MdfA_MDR_like"/>
    <property type="match status" value="1"/>
</dbReference>
<dbReference type="GO" id="GO:0022857">
    <property type="term" value="F:transmembrane transporter activity"/>
    <property type="evidence" value="ECO:0007669"/>
    <property type="project" value="InterPro"/>
</dbReference>
<evidence type="ECO:0000313" key="8">
    <source>
        <dbReference type="EMBL" id="GGK49312.1"/>
    </source>
</evidence>
<evidence type="ECO:0000256" key="3">
    <source>
        <dbReference type="ARBA" id="ARBA00022692"/>
    </source>
</evidence>
<feature type="transmembrane region" description="Helical" evidence="6">
    <location>
        <begin position="309"/>
        <end position="330"/>
    </location>
</feature>
<dbReference type="Proteomes" id="UP000600449">
    <property type="component" value="Unassembled WGS sequence"/>
</dbReference>
<feature type="domain" description="Major facilitator superfamily (MFS) profile" evidence="7">
    <location>
        <begin position="13"/>
        <end position="397"/>
    </location>
</feature>
<dbReference type="RefSeq" id="WP_188915080.1">
    <property type="nucleotide sequence ID" value="NZ_BMMF01000014.1"/>
</dbReference>
<feature type="transmembrane region" description="Helical" evidence="6">
    <location>
        <begin position="250"/>
        <end position="272"/>
    </location>
</feature>
<evidence type="ECO:0000256" key="5">
    <source>
        <dbReference type="ARBA" id="ARBA00023136"/>
    </source>
</evidence>
<dbReference type="PANTHER" id="PTHR23502">
    <property type="entry name" value="MAJOR FACILITATOR SUPERFAMILY"/>
    <property type="match status" value="1"/>
</dbReference>
<feature type="transmembrane region" description="Helical" evidence="6">
    <location>
        <begin position="168"/>
        <end position="186"/>
    </location>
</feature>
<name>A0A917QGX6_9HYPH</name>
<organism evidence="8 9">
    <name type="scientific">Salinarimonas ramus</name>
    <dbReference type="NCBI Taxonomy" id="690164"/>
    <lineage>
        <taxon>Bacteria</taxon>
        <taxon>Pseudomonadati</taxon>
        <taxon>Pseudomonadota</taxon>
        <taxon>Alphaproteobacteria</taxon>
        <taxon>Hyphomicrobiales</taxon>
        <taxon>Salinarimonadaceae</taxon>
        <taxon>Salinarimonas</taxon>
    </lineage>
</organism>
<feature type="transmembrane region" description="Helical" evidence="6">
    <location>
        <begin position="342"/>
        <end position="366"/>
    </location>
</feature>
<feature type="transmembrane region" description="Helical" evidence="6">
    <location>
        <begin position="372"/>
        <end position="390"/>
    </location>
</feature>
<dbReference type="PANTHER" id="PTHR23502:SF132">
    <property type="entry name" value="POLYAMINE TRANSPORTER 2-RELATED"/>
    <property type="match status" value="1"/>
</dbReference>
<gene>
    <name evidence="8" type="ORF">GCM10011322_40430</name>
</gene>
<keyword evidence="2" id="KW-0813">Transport</keyword>
<dbReference type="SUPFAM" id="SSF103473">
    <property type="entry name" value="MFS general substrate transporter"/>
    <property type="match status" value="1"/>
</dbReference>
<sequence length="406" mass="42188">MTRSVSQPGLPEFVAVAALLMAVVALSIDAVLPALDAMAHDLAVADGNSRQLVVTALFVGLMLGQLVFGPLSDATGRRPAIFLGVGAFVAGGLVCAAATSFEAMLAGRVLQGFGAAGPRLVTVAMVRDRFAGPAMARVMSFIMAIFILVPVIAPAIGQLVLFLAPWRVLFVITSAVALAGAAWLALRQPETLVERRPLRAGMLVAALREVIANRRTRLYTLAGAFCYGGLMGYVNASQQLFQDVYGLGELYAFVFGACALFVSGATLVNARLVRTMPMERVCRLAVAAQLAWACLALAWILALDAPLGLVGWLVFSCPTLFLLGLTFGNFNAIALEPMGRIAGLAAAVVASVHSGVSLVVAAVIGLQLEGTATPLVVGYVVCGAGALLAMELAERTRAIASPPAPR</sequence>
<feature type="transmembrane region" description="Helical" evidence="6">
    <location>
        <begin position="105"/>
        <end position="126"/>
    </location>
</feature>
<feature type="transmembrane region" description="Helical" evidence="6">
    <location>
        <begin position="218"/>
        <end position="238"/>
    </location>
</feature>
<comment type="subcellular location">
    <subcellularLocation>
        <location evidence="1">Membrane</location>
        <topology evidence="1">Multi-pass membrane protein</topology>
    </subcellularLocation>
</comment>
<reference evidence="8 9" key="1">
    <citation type="journal article" date="2014" name="Int. J. Syst. Evol. Microbiol.">
        <title>Complete genome sequence of Corynebacterium casei LMG S-19264T (=DSM 44701T), isolated from a smear-ripened cheese.</title>
        <authorList>
            <consortium name="US DOE Joint Genome Institute (JGI-PGF)"/>
            <person name="Walter F."/>
            <person name="Albersmeier A."/>
            <person name="Kalinowski J."/>
            <person name="Ruckert C."/>
        </authorList>
    </citation>
    <scope>NUCLEOTIDE SEQUENCE [LARGE SCALE GENOMIC DNA]</scope>
    <source>
        <strain evidence="8 9">CGMCC 1.9161</strain>
    </source>
</reference>
<proteinExistence type="predicted"/>
<dbReference type="PROSITE" id="PS50850">
    <property type="entry name" value="MFS"/>
    <property type="match status" value="1"/>
</dbReference>
<dbReference type="InterPro" id="IPR036259">
    <property type="entry name" value="MFS_trans_sf"/>
</dbReference>
<protein>
    <submittedName>
        <fullName evidence="8">Bcr/CflA family drug resistance efflux transporter</fullName>
    </submittedName>
</protein>
<dbReference type="Pfam" id="PF07690">
    <property type="entry name" value="MFS_1"/>
    <property type="match status" value="1"/>
</dbReference>
<evidence type="ECO:0000256" key="1">
    <source>
        <dbReference type="ARBA" id="ARBA00004141"/>
    </source>
</evidence>
<comment type="caution">
    <text evidence="8">The sequence shown here is derived from an EMBL/GenBank/DDBJ whole genome shotgun (WGS) entry which is preliminary data.</text>
</comment>
<feature type="transmembrane region" description="Helical" evidence="6">
    <location>
        <begin position="284"/>
        <end position="303"/>
    </location>
</feature>
<feature type="transmembrane region" description="Helical" evidence="6">
    <location>
        <begin position="138"/>
        <end position="162"/>
    </location>
</feature>
<accession>A0A917QGX6</accession>
<feature type="transmembrane region" description="Helical" evidence="6">
    <location>
        <begin position="12"/>
        <end position="32"/>
    </location>
</feature>
<keyword evidence="3 6" id="KW-0812">Transmembrane</keyword>
<feature type="transmembrane region" description="Helical" evidence="6">
    <location>
        <begin position="80"/>
        <end position="99"/>
    </location>
</feature>
<keyword evidence="5 6" id="KW-0472">Membrane</keyword>